<gene>
    <name evidence="1" type="ORF">Ahy_B09g097904</name>
</gene>
<protein>
    <recommendedName>
        <fullName evidence="3">NADP-dependent oxidoreductase domain-containing protein</fullName>
    </recommendedName>
</protein>
<evidence type="ECO:0008006" key="3">
    <source>
        <dbReference type="Google" id="ProtNLM"/>
    </source>
</evidence>
<dbReference type="Proteomes" id="UP000289738">
    <property type="component" value="Chromosome B09"/>
</dbReference>
<dbReference type="Gene3D" id="3.20.20.100">
    <property type="entry name" value="NADP-dependent oxidoreductase domain"/>
    <property type="match status" value="1"/>
</dbReference>
<keyword evidence="2" id="KW-1185">Reference proteome</keyword>
<reference evidence="1 2" key="1">
    <citation type="submission" date="2019-01" db="EMBL/GenBank/DDBJ databases">
        <title>Sequencing of cultivated peanut Arachis hypogaea provides insights into genome evolution and oil improvement.</title>
        <authorList>
            <person name="Chen X."/>
        </authorList>
    </citation>
    <scope>NUCLEOTIDE SEQUENCE [LARGE SCALE GENOMIC DNA]</scope>
    <source>
        <strain evidence="2">cv. Fuhuasheng</strain>
        <tissue evidence="1">Leaves</tissue>
    </source>
</reference>
<evidence type="ECO:0000313" key="1">
    <source>
        <dbReference type="EMBL" id="RYQ91861.1"/>
    </source>
</evidence>
<dbReference type="AlphaFoldDB" id="A0A444XQ87"/>
<dbReference type="SUPFAM" id="SSF51430">
    <property type="entry name" value="NAD(P)-linked oxidoreductase"/>
    <property type="match status" value="1"/>
</dbReference>
<accession>A0A444XQ87</accession>
<comment type="caution">
    <text evidence="1">The sequence shown here is derived from an EMBL/GenBank/DDBJ whole genome shotgun (WGS) entry which is preliminary data.</text>
</comment>
<dbReference type="EMBL" id="SDMP01000019">
    <property type="protein sequence ID" value="RYQ91861.1"/>
    <property type="molecule type" value="Genomic_DNA"/>
</dbReference>
<dbReference type="InterPro" id="IPR036812">
    <property type="entry name" value="NAD(P)_OxRdtase_dom_sf"/>
</dbReference>
<proteinExistence type="predicted"/>
<sequence>MAEEIRFFKLNTGAKIPSVGLGTFQAENPGALAKAATTAIKVGYGHIDCASSYGNQLVNLFIFYLVSRSFLIS</sequence>
<evidence type="ECO:0000313" key="2">
    <source>
        <dbReference type="Proteomes" id="UP000289738"/>
    </source>
</evidence>
<organism evidence="1 2">
    <name type="scientific">Arachis hypogaea</name>
    <name type="common">Peanut</name>
    <dbReference type="NCBI Taxonomy" id="3818"/>
    <lineage>
        <taxon>Eukaryota</taxon>
        <taxon>Viridiplantae</taxon>
        <taxon>Streptophyta</taxon>
        <taxon>Embryophyta</taxon>
        <taxon>Tracheophyta</taxon>
        <taxon>Spermatophyta</taxon>
        <taxon>Magnoliopsida</taxon>
        <taxon>eudicotyledons</taxon>
        <taxon>Gunneridae</taxon>
        <taxon>Pentapetalae</taxon>
        <taxon>rosids</taxon>
        <taxon>fabids</taxon>
        <taxon>Fabales</taxon>
        <taxon>Fabaceae</taxon>
        <taxon>Papilionoideae</taxon>
        <taxon>50 kb inversion clade</taxon>
        <taxon>dalbergioids sensu lato</taxon>
        <taxon>Dalbergieae</taxon>
        <taxon>Pterocarpus clade</taxon>
        <taxon>Arachis</taxon>
    </lineage>
</organism>
<name>A0A444XQ87_ARAHY</name>